<dbReference type="InterPro" id="IPR018946">
    <property type="entry name" value="PhoD-like_MPP"/>
</dbReference>
<dbReference type="InterPro" id="IPR052900">
    <property type="entry name" value="Phospholipid_Metab_Enz"/>
</dbReference>
<protein>
    <recommendedName>
        <fullName evidence="1">PhoD-like phosphatase metallophosphatase domain-containing protein</fullName>
    </recommendedName>
</protein>
<dbReference type="Gene3D" id="3.60.21.70">
    <property type="entry name" value="PhoD-like phosphatase"/>
    <property type="match status" value="1"/>
</dbReference>
<keyword evidence="3" id="KW-1185">Reference proteome</keyword>
<accession>A0ABQ9NNK4</accession>
<dbReference type="SUPFAM" id="SSF56300">
    <property type="entry name" value="Metallo-dependent phosphatases"/>
    <property type="match status" value="1"/>
</dbReference>
<comment type="caution">
    <text evidence="2">The sequence shown here is derived from an EMBL/GenBank/DDBJ whole genome shotgun (WGS) entry which is preliminary data.</text>
</comment>
<reference evidence="2" key="1">
    <citation type="submission" date="2022-10" db="EMBL/GenBank/DDBJ databases">
        <title>Culturing micro-colonial fungi from biological soil crusts in the Mojave desert and describing Neophaeococcomyces mojavensis, and introducing the new genera and species Taxawa tesnikishii.</title>
        <authorList>
            <person name="Kurbessoian T."/>
            <person name="Stajich J.E."/>
        </authorList>
    </citation>
    <scope>NUCLEOTIDE SEQUENCE</scope>
    <source>
        <strain evidence="2">TK_1</strain>
    </source>
</reference>
<dbReference type="CDD" id="cd07389">
    <property type="entry name" value="MPP_PhoD"/>
    <property type="match status" value="1"/>
</dbReference>
<name>A0ABQ9NNK4_9PEZI</name>
<proteinExistence type="predicted"/>
<dbReference type="EMBL" id="JAPDRL010000074">
    <property type="protein sequence ID" value="KAJ9659555.1"/>
    <property type="molecule type" value="Genomic_DNA"/>
</dbReference>
<evidence type="ECO:0000259" key="1">
    <source>
        <dbReference type="Pfam" id="PF09423"/>
    </source>
</evidence>
<evidence type="ECO:0000313" key="2">
    <source>
        <dbReference type="EMBL" id="KAJ9659555.1"/>
    </source>
</evidence>
<dbReference type="InterPro" id="IPR029052">
    <property type="entry name" value="Metallo-depent_PP-like"/>
</dbReference>
<dbReference type="InterPro" id="IPR038607">
    <property type="entry name" value="PhoD-like_sf"/>
</dbReference>
<dbReference type="PANTHER" id="PTHR43606">
    <property type="entry name" value="PHOSPHATASE, PUTATIVE (AFU_ORTHOLOGUE AFUA_6G08710)-RELATED"/>
    <property type="match status" value="1"/>
</dbReference>
<gene>
    <name evidence="2" type="ORF">H2201_007304</name>
</gene>
<sequence length="619" mass="69644">MASDTLTLISSIGIRLCAYVFLRWIPTTIVPPAIYTFLALYIPSFITSFLSTSPYKVISDEIDIIVRETVGQGEDSTDASDVELLEGADDGPLEELDVEETVVVEEKGPHVLRTLLTGLPSPSSAFWSWVTFAINMVLVGLVTDAIFRARVFHPAHDLSFARVGYVSDNSANILVREPHGSELPIFVSYRRADPPLSTDPDKRPIDTAWKSAGTISWLSNETDYTAAVAINNLKPDSRYQYSVSNNHTGYFITAPRVGEVSRRNGDKYTFLHSSCIKPRVPYNPFSHPLHIPGLKHLAEWIPKLRAHFMLFLGDFIYVDVPLRMGKDVEDYRREYRQVYASPEWPAASKDLPWIHVIDDHEIANDWDGNTTGVFEAAYDPWTHYQVAVNPPSVRSGQTYFHFTQGPAAFFLLDTRRYRSPAFDKDPWDTSKTMLGRQQLHDLLTFLKNPPPPGVRWKIVASSIPFTKNWRVNSVDTWAGYLAERQMILEAMWTVGLAGGVGVVVLSGDRHEFAATAFPPPGGSRWPLSATVHEFSTSPLSMFYLPYRTYKQEDDKEVCMKYIPDGNSKFGAVEITSPPASDQSQLHYRLFVDGKEEWSHTILTPPDMRGSGRAKDAIWG</sequence>
<feature type="domain" description="PhoD-like phosphatase metallophosphatase" evidence="1">
    <location>
        <begin position="305"/>
        <end position="574"/>
    </location>
</feature>
<evidence type="ECO:0000313" key="3">
    <source>
        <dbReference type="Proteomes" id="UP001172684"/>
    </source>
</evidence>
<dbReference type="Proteomes" id="UP001172684">
    <property type="component" value="Unassembled WGS sequence"/>
</dbReference>
<dbReference type="Pfam" id="PF09423">
    <property type="entry name" value="PhoD"/>
    <property type="match status" value="1"/>
</dbReference>
<dbReference type="PANTHER" id="PTHR43606:SF2">
    <property type="entry name" value="ALKALINE PHOSPHATASE FAMILY PROTEIN (AFU_ORTHOLOGUE AFUA_5G03860)"/>
    <property type="match status" value="1"/>
</dbReference>
<organism evidence="2 3">
    <name type="scientific">Coniosporium apollinis</name>
    <dbReference type="NCBI Taxonomy" id="61459"/>
    <lineage>
        <taxon>Eukaryota</taxon>
        <taxon>Fungi</taxon>
        <taxon>Dikarya</taxon>
        <taxon>Ascomycota</taxon>
        <taxon>Pezizomycotina</taxon>
        <taxon>Dothideomycetes</taxon>
        <taxon>Dothideomycetes incertae sedis</taxon>
        <taxon>Coniosporium</taxon>
    </lineage>
</organism>